<accession>A0ABV0Z9S4</accession>
<keyword evidence="1" id="KW-0472">Membrane</keyword>
<proteinExistence type="predicted"/>
<evidence type="ECO:0000313" key="2">
    <source>
        <dbReference type="EMBL" id="MEQ2302721.1"/>
    </source>
</evidence>
<feature type="transmembrane region" description="Helical" evidence="1">
    <location>
        <begin position="7"/>
        <end position="27"/>
    </location>
</feature>
<keyword evidence="3" id="KW-1185">Reference proteome</keyword>
<organism evidence="2 3">
    <name type="scientific">Ameca splendens</name>
    <dbReference type="NCBI Taxonomy" id="208324"/>
    <lineage>
        <taxon>Eukaryota</taxon>
        <taxon>Metazoa</taxon>
        <taxon>Chordata</taxon>
        <taxon>Craniata</taxon>
        <taxon>Vertebrata</taxon>
        <taxon>Euteleostomi</taxon>
        <taxon>Actinopterygii</taxon>
        <taxon>Neopterygii</taxon>
        <taxon>Teleostei</taxon>
        <taxon>Neoteleostei</taxon>
        <taxon>Acanthomorphata</taxon>
        <taxon>Ovalentaria</taxon>
        <taxon>Atherinomorphae</taxon>
        <taxon>Cyprinodontiformes</taxon>
        <taxon>Goodeidae</taxon>
        <taxon>Ameca</taxon>
    </lineage>
</organism>
<gene>
    <name evidence="2" type="ORF">AMECASPLE_009603</name>
</gene>
<evidence type="ECO:0000256" key="1">
    <source>
        <dbReference type="SAM" id="Phobius"/>
    </source>
</evidence>
<dbReference type="EMBL" id="JAHRIP010056969">
    <property type="protein sequence ID" value="MEQ2302721.1"/>
    <property type="molecule type" value="Genomic_DNA"/>
</dbReference>
<keyword evidence="1" id="KW-0812">Transmembrane</keyword>
<dbReference type="PANTHER" id="PTHR44444:SF1">
    <property type="entry name" value="PROTEIN SEL-1 HOMOLOG 3"/>
    <property type="match status" value="1"/>
</dbReference>
<reference evidence="2 3" key="1">
    <citation type="submission" date="2021-06" db="EMBL/GenBank/DDBJ databases">
        <authorList>
            <person name="Palmer J.M."/>
        </authorList>
    </citation>
    <scope>NUCLEOTIDE SEQUENCE [LARGE SCALE GENOMIC DNA]</scope>
    <source>
        <strain evidence="2 3">AS_MEX2019</strain>
        <tissue evidence="2">Muscle</tissue>
    </source>
</reference>
<dbReference type="PANTHER" id="PTHR44444">
    <property type="entry name" value="PROTEIN SEL-1 HOMOLOG 3"/>
    <property type="match status" value="1"/>
</dbReference>
<name>A0ABV0Z9S4_9TELE</name>
<evidence type="ECO:0000313" key="3">
    <source>
        <dbReference type="Proteomes" id="UP001469553"/>
    </source>
</evidence>
<protein>
    <submittedName>
        <fullName evidence="2">Uncharacterized protein</fullName>
    </submittedName>
</protein>
<keyword evidence="1" id="KW-1133">Transmembrane helix</keyword>
<dbReference type="InterPro" id="IPR042756">
    <property type="entry name" value="Sel-1L3"/>
</dbReference>
<dbReference type="Proteomes" id="UP001469553">
    <property type="component" value="Unassembled WGS sequence"/>
</dbReference>
<sequence length="191" mass="21823">MNWLQTIILGYVFTASFLLGTCVLQAISTQSSDTAPDNFIGFDSVPDKVADGSVIRVRYQCSRPCQLAVEVVLSALRKTDLVVFRRKWISRTPRVLRIQQLLLRLPPFVSHHHHHFHLSMSDTQNVTLRAWLDDFKKSSNIGSMLRIYKVQQVVQLSLWPRSPPAGCPSWSTQLTWLMSNNRIHQCPHESG</sequence>
<comment type="caution">
    <text evidence="2">The sequence shown here is derived from an EMBL/GenBank/DDBJ whole genome shotgun (WGS) entry which is preliminary data.</text>
</comment>